<dbReference type="SUPFAM" id="SSF51445">
    <property type="entry name" value="(Trans)glycosidases"/>
    <property type="match status" value="1"/>
</dbReference>
<dbReference type="OrthoDB" id="1098018at2"/>
<dbReference type="GO" id="GO:0030203">
    <property type="term" value="P:glycosaminoglycan metabolic process"/>
    <property type="evidence" value="ECO:0007669"/>
    <property type="project" value="TreeGrafter"/>
</dbReference>
<reference evidence="7 8" key="1">
    <citation type="journal article" date="2009" name="J. Bacteriol.">
        <title>Complete genome sequence of Macrococcus caseolyticus strain JCSCS5402, reflecting the ancestral genome of the human-pathogenic staphylococci.</title>
        <authorList>
            <person name="Baba T."/>
            <person name="Kuwahara-Arai K."/>
            <person name="Uchiyama I."/>
            <person name="Takeuchi F."/>
            <person name="Ito T."/>
            <person name="Hiramatsu K."/>
        </authorList>
    </citation>
    <scope>NUCLEOTIDE SEQUENCE [LARGE SCALE GENOMIC DNA]</scope>
    <source>
        <strain evidence="7 8">JCSC5402</strain>
    </source>
</reference>
<dbReference type="Gene3D" id="3.20.20.80">
    <property type="entry name" value="Glycosidases"/>
    <property type="match status" value="1"/>
</dbReference>
<evidence type="ECO:0000313" key="7">
    <source>
        <dbReference type="EMBL" id="BAH17686.1"/>
    </source>
</evidence>
<evidence type="ECO:0000256" key="4">
    <source>
        <dbReference type="ARBA" id="ARBA00022801"/>
    </source>
</evidence>
<evidence type="ECO:0000256" key="2">
    <source>
        <dbReference type="ARBA" id="ARBA00006285"/>
    </source>
</evidence>
<dbReference type="PANTHER" id="PTHR22600">
    <property type="entry name" value="BETA-HEXOSAMINIDASE"/>
    <property type="match status" value="1"/>
</dbReference>
<dbReference type="GO" id="GO:0004563">
    <property type="term" value="F:beta-N-acetylhexosaminidase activity"/>
    <property type="evidence" value="ECO:0007669"/>
    <property type="project" value="UniProtKB-EC"/>
</dbReference>
<dbReference type="eggNOG" id="COG3525">
    <property type="taxonomic scope" value="Bacteria"/>
</dbReference>
<dbReference type="Pfam" id="PF00728">
    <property type="entry name" value="Glyco_hydro_20"/>
    <property type="match status" value="1"/>
</dbReference>
<evidence type="ECO:0000256" key="1">
    <source>
        <dbReference type="ARBA" id="ARBA00001231"/>
    </source>
</evidence>
<dbReference type="PANTHER" id="PTHR22600:SF57">
    <property type="entry name" value="BETA-N-ACETYLHEXOSAMINIDASE"/>
    <property type="match status" value="1"/>
</dbReference>
<gene>
    <name evidence="7" type="ordered locus">MCCL_0979</name>
</gene>
<dbReference type="STRING" id="458233.MCCL_0979"/>
<comment type="catalytic activity">
    <reaction evidence="1">
        <text>Hydrolysis of terminal non-reducing N-acetyl-D-hexosamine residues in N-acetyl-beta-D-hexosaminides.</text>
        <dbReference type="EC" id="3.2.1.52"/>
    </reaction>
</comment>
<name>B9EBS5_MACCJ</name>
<dbReference type="EC" id="3.2.1.52" evidence="3"/>
<dbReference type="InterPro" id="IPR015883">
    <property type="entry name" value="Glyco_hydro_20_cat"/>
</dbReference>
<comment type="similarity">
    <text evidence="2">Belongs to the glycosyl hydrolase 20 family.</text>
</comment>
<keyword evidence="4" id="KW-0378">Hydrolase</keyword>
<dbReference type="InterPro" id="IPR025705">
    <property type="entry name" value="Beta_hexosaminidase_sua/sub"/>
</dbReference>
<dbReference type="EMBL" id="AP009484">
    <property type="protein sequence ID" value="BAH17686.1"/>
    <property type="molecule type" value="Genomic_DNA"/>
</dbReference>
<evidence type="ECO:0000313" key="8">
    <source>
        <dbReference type="Proteomes" id="UP000001383"/>
    </source>
</evidence>
<evidence type="ECO:0000256" key="3">
    <source>
        <dbReference type="ARBA" id="ARBA00012663"/>
    </source>
</evidence>
<feature type="domain" description="Glycoside hydrolase family 20 catalytic" evidence="6">
    <location>
        <begin position="9"/>
        <end position="225"/>
    </location>
</feature>
<accession>B9EBS5</accession>
<evidence type="ECO:0000256" key="5">
    <source>
        <dbReference type="PIRSR" id="PIRSR625705-1"/>
    </source>
</evidence>
<dbReference type="GO" id="GO:0016020">
    <property type="term" value="C:membrane"/>
    <property type="evidence" value="ECO:0007669"/>
    <property type="project" value="TreeGrafter"/>
</dbReference>
<evidence type="ECO:0000259" key="6">
    <source>
        <dbReference type="Pfam" id="PF00728"/>
    </source>
</evidence>
<dbReference type="KEGG" id="mcl:MCCL_0979"/>
<sequence length="320" mass="37725">MMTEVNKSIYLDVARRYYDMQSLYEVVDIVYENEQKELFLHLSDNEAFRVEMNLFKKTPYKAYSKQEINDLCKYAYERNVMIIPVLDIPSHSGGWLNLLKLNDEERYNKVVSDFDEHTVNYWDDGEPIKFIKSMIDEIADAFKIPGYKGEQIFHLGMDEVPAAISNQKWLFWFMEHLFKHVESHNYIPVIWNDQVTPKFLEMALDAGMRDSLRFSYWQQSLKGTVSPDDIMNNFKLYNGNSYPQTFSAKTLDSKKDMEYMKQHSGIDKFNVIGDITYEAKIRNVCGSLLTLWGEDSESRPEKEIITELRRMFTAFVQEAK</sequence>
<dbReference type="HOGENOM" id="CLU_042027_0_0_9"/>
<dbReference type="CAZy" id="GH20">
    <property type="family name" value="Glycoside Hydrolase Family 20"/>
</dbReference>
<dbReference type="AlphaFoldDB" id="B9EBS5"/>
<dbReference type="Proteomes" id="UP000001383">
    <property type="component" value="Chromosome"/>
</dbReference>
<dbReference type="GO" id="GO:0005975">
    <property type="term" value="P:carbohydrate metabolic process"/>
    <property type="evidence" value="ECO:0007669"/>
    <property type="project" value="InterPro"/>
</dbReference>
<feature type="active site" description="Proton donor" evidence="5">
    <location>
        <position position="159"/>
    </location>
</feature>
<dbReference type="InterPro" id="IPR017853">
    <property type="entry name" value="GH"/>
</dbReference>
<dbReference type="RefSeq" id="WP_012656886.1">
    <property type="nucleotide sequence ID" value="NC_011999.1"/>
</dbReference>
<proteinExistence type="inferred from homology"/>
<protein>
    <recommendedName>
        <fullName evidence="3">beta-N-acetylhexosaminidase</fullName>
        <ecNumber evidence="3">3.2.1.52</ecNumber>
    </recommendedName>
</protein>
<organism evidence="7 8">
    <name type="scientific">Macrococcus caseolyticus (strain JCSC5402)</name>
    <name type="common">Macrococcoides caseolyticum</name>
    <dbReference type="NCBI Taxonomy" id="458233"/>
    <lineage>
        <taxon>Bacteria</taxon>
        <taxon>Bacillati</taxon>
        <taxon>Bacillota</taxon>
        <taxon>Bacilli</taxon>
        <taxon>Bacillales</taxon>
        <taxon>Staphylococcaceae</taxon>
        <taxon>Macrococcoides</taxon>
    </lineage>
</organism>